<protein>
    <recommendedName>
        <fullName evidence="9">Mediator of RNA polymerase II transcription subunit 17</fullName>
    </recommendedName>
</protein>
<dbReference type="GO" id="GO:0070847">
    <property type="term" value="C:core mediator complex"/>
    <property type="evidence" value="ECO:0007669"/>
    <property type="project" value="TreeGrafter"/>
</dbReference>
<dbReference type="GO" id="GO:0016592">
    <property type="term" value="C:mediator complex"/>
    <property type="evidence" value="ECO:0007669"/>
    <property type="project" value="InterPro"/>
</dbReference>
<feature type="region of interest" description="Disordered" evidence="6">
    <location>
        <begin position="51"/>
        <end position="70"/>
    </location>
</feature>
<sequence>MAVSSVTVSVEPVLESKIQEVKLDGQEIYVPPLSMSENLTKLAHKIDFYKDESDEKGKPTSEGEKDEAEEKVLTSFEQPSWVWDSVRNKLKAAFTEMAVLTDVLNIIKEKRYMVADPVSQDQPDNKPSVLLLAKKRGLVSAGSVLISGAERLKRSHSEHSNRAQDDYFIELLKIRQNWRLKKVGASILGDLTYKTAGSRFFQGGTFEVTKIVDDKTDTSTSHSRGSLEVIIPSELEGVAYIQVEVKSVPEMMDLTSVTLKMPAGLGVIRSDAYWQNKLEVAQNVLFCKELFAQLAREAVQIKSSTPHIVVGNQIITNAFPGIQLSIVLCHYTGKEKKIPQAPQKLEHNHVLEHSLHQLLREVHFKNINYVAPHPVNAMLGMSKRRRLAGPQGTSRRELVEMNVRDTLLEQIIKQTKHAVLRLRTMHVLDELALCIQDPQITAHWSCLNSSLECCVRINITAYGYEVVRSSLVLIIEVDTIQAILKDSRTITLSFEDKALQDLILWQISQHHIQVVQQLAKFHAWTVVSTNFNVGVGDIDLYGTAASLMMASPKGDKVLAFRSGAYNKIQMYLKEIDPSEAVDTSPAVTNPKWQKIIGTFQAVDVEKLQGKTFSQKVDMVMAKLTSMS</sequence>
<dbReference type="PANTHER" id="PTHR13114:SF7">
    <property type="entry name" value="MEDIATOR OF RNA POLYMERASE II TRANSCRIPTION SUBUNIT 17"/>
    <property type="match status" value="1"/>
</dbReference>
<organism evidence="7 8">
    <name type="scientific">Patella caerulea</name>
    <name type="common">Rayed Mediterranean limpet</name>
    <dbReference type="NCBI Taxonomy" id="87958"/>
    <lineage>
        <taxon>Eukaryota</taxon>
        <taxon>Metazoa</taxon>
        <taxon>Spiralia</taxon>
        <taxon>Lophotrochozoa</taxon>
        <taxon>Mollusca</taxon>
        <taxon>Gastropoda</taxon>
        <taxon>Patellogastropoda</taxon>
        <taxon>Patelloidea</taxon>
        <taxon>Patellidae</taxon>
        <taxon>Patella</taxon>
    </lineage>
</organism>
<dbReference type="GO" id="GO:0003712">
    <property type="term" value="F:transcription coregulator activity"/>
    <property type="evidence" value="ECO:0007669"/>
    <property type="project" value="InterPro"/>
</dbReference>
<reference evidence="7 8" key="1">
    <citation type="submission" date="2024-01" db="EMBL/GenBank/DDBJ databases">
        <title>The genome of the rayed Mediterranean limpet Patella caerulea (Linnaeus, 1758).</title>
        <authorList>
            <person name="Anh-Thu Weber A."/>
            <person name="Halstead-Nussloch G."/>
        </authorList>
    </citation>
    <scope>NUCLEOTIDE SEQUENCE [LARGE SCALE GENOMIC DNA]</scope>
    <source>
        <strain evidence="7">AATW-2023a</strain>
        <tissue evidence="7">Whole specimen</tissue>
    </source>
</reference>
<gene>
    <name evidence="7" type="ORF">SNE40_009405</name>
</gene>
<dbReference type="Proteomes" id="UP001347796">
    <property type="component" value="Unassembled WGS sequence"/>
</dbReference>
<keyword evidence="4" id="KW-0804">Transcription</keyword>
<evidence type="ECO:0008006" key="9">
    <source>
        <dbReference type="Google" id="ProtNLM"/>
    </source>
</evidence>
<evidence type="ECO:0000256" key="1">
    <source>
        <dbReference type="ARBA" id="ARBA00004123"/>
    </source>
</evidence>
<evidence type="ECO:0000256" key="2">
    <source>
        <dbReference type="ARBA" id="ARBA00005635"/>
    </source>
</evidence>
<dbReference type="AlphaFoldDB" id="A0AAN8JVE7"/>
<dbReference type="GO" id="GO:0006357">
    <property type="term" value="P:regulation of transcription by RNA polymerase II"/>
    <property type="evidence" value="ECO:0007669"/>
    <property type="project" value="InterPro"/>
</dbReference>
<keyword evidence="5" id="KW-0539">Nucleus</keyword>
<dbReference type="EMBL" id="JAZGQO010000007">
    <property type="protein sequence ID" value="KAK6181578.1"/>
    <property type="molecule type" value="Genomic_DNA"/>
</dbReference>
<evidence type="ECO:0000256" key="6">
    <source>
        <dbReference type="SAM" id="MobiDB-lite"/>
    </source>
</evidence>
<evidence type="ECO:0000256" key="4">
    <source>
        <dbReference type="ARBA" id="ARBA00023163"/>
    </source>
</evidence>
<comment type="subcellular location">
    <subcellularLocation>
        <location evidence="1">Nucleus</location>
    </subcellularLocation>
</comment>
<proteinExistence type="inferred from homology"/>
<evidence type="ECO:0000313" key="7">
    <source>
        <dbReference type="EMBL" id="KAK6181578.1"/>
    </source>
</evidence>
<keyword evidence="8" id="KW-1185">Reference proteome</keyword>
<evidence type="ECO:0000256" key="3">
    <source>
        <dbReference type="ARBA" id="ARBA00023015"/>
    </source>
</evidence>
<accession>A0AAN8JVE7</accession>
<comment type="similarity">
    <text evidence="2">Belongs to the Mediator complex subunit 17 family.</text>
</comment>
<comment type="caution">
    <text evidence="7">The sequence shown here is derived from an EMBL/GenBank/DDBJ whole genome shotgun (WGS) entry which is preliminary data.</text>
</comment>
<evidence type="ECO:0000256" key="5">
    <source>
        <dbReference type="ARBA" id="ARBA00023242"/>
    </source>
</evidence>
<name>A0AAN8JVE7_PATCE</name>
<dbReference type="InterPro" id="IPR019313">
    <property type="entry name" value="Mediator_Med17"/>
</dbReference>
<evidence type="ECO:0000313" key="8">
    <source>
        <dbReference type="Proteomes" id="UP001347796"/>
    </source>
</evidence>
<dbReference type="PANTHER" id="PTHR13114">
    <property type="entry name" value="MEDIATOR OF RNA POLYMERASE II TRANSCRIPTION SUBUNIT 17"/>
    <property type="match status" value="1"/>
</dbReference>
<keyword evidence="3" id="KW-0805">Transcription regulation</keyword>